<gene>
    <name evidence="2" type="ORF">H4Q32_003392</name>
</gene>
<dbReference type="InterPro" id="IPR000477">
    <property type="entry name" value="RT_dom"/>
</dbReference>
<dbReference type="Pfam" id="PF00078">
    <property type="entry name" value="RVT_1"/>
    <property type="match status" value="1"/>
</dbReference>
<evidence type="ECO:0000313" key="2">
    <source>
        <dbReference type="EMBL" id="KAI2665051.1"/>
    </source>
</evidence>
<name>A0ABQ8MS53_LABRO</name>
<dbReference type="PANTHER" id="PTHR47510:SF3">
    <property type="entry name" value="ENDO_EXONUCLEASE_PHOSPHATASE DOMAIN-CONTAINING PROTEIN"/>
    <property type="match status" value="1"/>
</dbReference>
<protein>
    <submittedName>
        <fullName evidence="2">RNA-directed DNA polymerase from transposon BS</fullName>
    </submittedName>
</protein>
<keyword evidence="2" id="KW-0695">RNA-directed DNA polymerase</keyword>
<proteinExistence type="predicted"/>
<dbReference type="EMBL" id="JACTAM010000005">
    <property type="protein sequence ID" value="KAI2665051.1"/>
    <property type="molecule type" value="Genomic_DNA"/>
</dbReference>
<evidence type="ECO:0000313" key="3">
    <source>
        <dbReference type="Proteomes" id="UP000830375"/>
    </source>
</evidence>
<dbReference type="GO" id="GO:0003964">
    <property type="term" value="F:RNA-directed DNA polymerase activity"/>
    <property type="evidence" value="ECO:0007669"/>
    <property type="project" value="UniProtKB-KW"/>
</dbReference>
<dbReference type="Pfam" id="PF09004">
    <property type="entry name" value="ALKBH8_N"/>
    <property type="match status" value="1"/>
</dbReference>
<organism evidence="2 3">
    <name type="scientific">Labeo rohita</name>
    <name type="common">Indian major carp</name>
    <name type="synonym">Cyprinus rohita</name>
    <dbReference type="NCBI Taxonomy" id="84645"/>
    <lineage>
        <taxon>Eukaryota</taxon>
        <taxon>Metazoa</taxon>
        <taxon>Chordata</taxon>
        <taxon>Craniata</taxon>
        <taxon>Vertebrata</taxon>
        <taxon>Euteleostomi</taxon>
        <taxon>Actinopterygii</taxon>
        <taxon>Neopterygii</taxon>
        <taxon>Teleostei</taxon>
        <taxon>Ostariophysi</taxon>
        <taxon>Cypriniformes</taxon>
        <taxon>Cyprinidae</taxon>
        <taxon>Labeoninae</taxon>
        <taxon>Labeonini</taxon>
        <taxon>Labeo</taxon>
    </lineage>
</organism>
<feature type="domain" description="Reverse transcriptase" evidence="1">
    <location>
        <begin position="149"/>
        <end position="415"/>
    </location>
</feature>
<reference evidence="2 3" key="1">
    <citation type="submission" date="2022-01" db="EMBL/GenBank/DDBJ databases">
        <title>A high-quality chromosome-level genome assembly of rohu carp, Labeo rohita.</title>
        <authorList>
            <person name="Arick M.A. II"/>
            <person name="Hsu C.-Y."/>
            <person name="Magbanua Z."/>
            <person name="Pechanova O."/>
            <person name="Grover C."/>
            <person name="Miller E."/>
            <person name="Thrash A."/>
            <person name="Ezzel L."/>
            <person name="Alam S."/>
            <person name="Benzie J."/>
            <person name="Hamilton M."/>
            <person name="Karsi A."/>
            <person name="Lawrence M.L."/>
            <person name="Peterson D.G."/>
        </authorList>
    </citation>
    <scope>NUCLEOTIDE SEQUENCE [LARGE SCALE GENOMIC DNA]</scope>
    <source>
        <strain evidence="3">BAU-BD-2019</strain>
        <tissue evidence="2">Blood</tissue>
    </source>
</reference>
<dbReference type="Proteomes" id="UP000830375">
    <property type="component" value="Unassembled WGS sequence"/>
</dbReference>
<comment type="caution">
    <text evidence="2">The sequence shown here is derived from an EMBL/GenBank/DDBJ whole genome shotgun (WGS) entry which is preliminary data.</text>
</comment>
<keyword evidence="2" id="KW-0548">Nucleotidyltransferase</keyword>
<sequence length="583" mass="66370">MDRTSKEEWFKEPDGARESWIQDVTGKQINQQNVRDRVEQQLDNPRRMWQGLNTIADFRGNISTPQTSASLCEDLNVFYTRFDTANITRLDRVRIMDDVNAHTVSEEDVWKCFRQVNERKAAGPDGIPGWVLKSCVAELAGVFMNIFNLSLSKSVVPACFKMATIVPVPKSSIITSLNNWRPVALTPIVSKCFERLVRNFICSALPDSLDPLQFAYCHNRSTDDAINLTLHTALSHLEKRDTYVRMLFVDYSSAFNTIVPSRLDMKLQELGLSSSLCSWILNFLSNRCQMVRLGSVTSSSVIMNTGAPQGCVLSPLLYSLYTYDCKATSSSNIIVKFADDTTVVGLITSGDEMAYREEVTALTHWCQENHLILNVAKTKELIVDFRRCGGTHTSITINGVAVERVSSFRFLGVHLAEDFSWSVHTDKIVKKAQQRLFFLRRLKRFGVSPRILRTFYHCAIESILTGCITSWYGNSTAHNRKALQRVVRCSERITGGEFLSLHNIYRKRCLRKARRIINDSSHPSHNLFKLLPSGRRYRSIRSRTSRLRDSFFHQAIRLLNTDLTLYRHPLSLALHTAHIALST</sequence>
<dbReference type="CDD" id="cd01650">
    <property type="entry name" value="RT_nLTR_like"/>
    <property type="match status" value="1"/>
</dbReference>
<keyword evidence="3" id="KW-1185">Reference proteome</keyword>
<dbReference type="InterPro" id="IPR043502">
    <property type="entry name" value="DNA/RNA_pol_sf"/>
</dbReference>
<accession>A0ABQ8MS53</accession>
<dbReference type="PANTHER" id="PTHR47510">
    <property type="entry name" value="REVERSE TRANSCRIPTASE DOMAIN-CONTAINING PROTEIN"/>
    <property type="match status" value="1"/>
</dbReference>
<keyword evidence="2" id="KW-0808">Transferase</keyword>
<dbReference type="PROSITE" id="PS50878">
    <property type="entry name" value="RT_POL"/>
    <property type="match status" value="1"/>
</dbReference>
<dbReference type="SUPFAM" id="SSF56672">
    <property type="entry name" value="DNA/RNA polymerases"/>
    <property type="match status" value="1"/>
</dbReference>
<dbReference type="InterPro" id="IPR015095">
    <property type="entry name" value="AlkB_hom8_N"/>
</dbReference>
<evidence type="ECO:0000259" key="1">
    <source>
        <dbReference type="PROSITE" id="PS50878"/>
    </source>
</evidence>